<feature type="region of interest" description="Disordered" evidence="1">
    <location>
        <begin position="1"/>
        <end position="34"/>
    </location>
</feature>
<name>A0A0A9HIY4_ARUDO</name>
<reference evidence="2" key="2">
    <citation type="journal article" date="2015" name="Data Brief">
        <title>Shoot transcriptome of the giant reed, Arundo donax.</title>
        <authorList>
            <person name="Barrero R.A."/>
            <person name="Guerrero F.D."/>
            <person name="Moolhuijzen P."/>
            <person name="Goolsby J.A."/>
            <person name="Tidwell J."/>
            <person name="Bellgard S.E."/>
            <person name="Bellgard M.I."/>
        </authorList>
    </citation>
    <scope>NUCLEOTIDE SEQUENCE</scope>
    <source>
        <tissue evidence="2">Shoot tissue taken approximately 20 cm above the soil surface</tissue>
    </source>
</reference>
<proteinExistence type="predicted"/>
<organism evidence="2">
    <name type="scientific">Arundo donax</name>
    <name type="common">Giant reed</name>
    <name type="synonym">Donax arundinaceus</name>
    <dbReference type="NCBI Taxonomy" id="35708"/>
    <lineage>
        <taxon>Eukaryota</taxon>
        <taxon>Viridiplantae</taxon>
        <taxon>Streptophyta</taxon>
        <taxon>Embryophyta</taxon>
        <taxon>Tracheophyta</taxon>
        <taxon>Spermatophyta</taxon>
        <taxon>Magnoliopsida</taxon>
        <taxon>Liliopsida</taxon>
        <taxon>Poales</taxon>
        <taxon>Poaceae</taxon>
        <taxon>PACMAD clade</taxon>
        <taxon>Arundinoideae</taxon>
        <taxon>Arundineae</taxon>
        <taxon>Arundo</taxon>
    </lineage>
</organism>
<feature type="compositionally biased region" description="Polar residues" evidence="1">
    <location>
        <begin position="20"/>
        <end position="34"/>
    </location>
</feature>
<dbReference type="EMBL" id="GBRH01165028">
    <property type="protein sequence ID" value="JAE32868.1"/>
    <property type="molecule type" value="Transcribed_RNA"/>
</dbReference>
<sequence length="34" mass="3571">MAPKKSSGVSKKIASEEDFGSSSPWLASSISKKD</sequence>
<evidence type="ECO:0000313" key="2">
    <source>
        <dbReference type="EMBL" id="JAE32868.1"/>
    </source>
</evidence>
<dbReference type="AlphaFoldDB" id="A0A0A9HIY4"/>
<reference evidence="2" key="1">
    <citation type="submission" date="2014-09" db="EMBL/GenBank/DDBJ databases">
        <authorList>
            <person name="Magalhaes I.L.F."/>
            <person name="Oliveira U."/>
            <person name="Santos F.R."/>
            <person name="Vidigal T.H.D.A."/>
            <person name="Brescovit A.D."/>
            <person name="Santos A.J."/>
        </authorList>
    </citation>
    <scope>NUCLEOTIDE SEQUENCE</scope>
    <source>
        <tissue evidence="2">Shoot tissue taken approximately 20 cm above the soil surface</tissue>
    </source>
</reference>
<evidence type="ECO:0000256" key="1">
    <source>
        <dbReference type="SAM" id="MobiDB-lite"/>
    </source>
</evidence>
<accession>A0A0A9HIY4</accession>
<protein>
    <submittedName>
        <fullName evidence="2">Uncharacterized protein</fullName>
    </submittedName>
</protein>